<dbReference type="Proteomes" id="UP001597387">
    <property type="component" value="Unassembled WGS sequence"/>
</dbReference>
<keyword evidence="4 7" id="KW-0808">Transferase</keyword>
<evidence type="ECO:0000256" key="4">
    <source>
        <dbReference type="ARBA" id="ARBA00022679"/>
    </source>
</evidence>
<evidence type="ECO:0000259" key="8">
    <source>
        <dbReference type="Pfam" id="PF01379"/>
    </source>
</evidence>
<name>A0ABW4ZGL3_9SPHI</name>
<dbReference type="Pfam" id="PF02602">
    <property type="entry name" value="HEM4"/>
    <property type="match status" value="1"/>
</dbReference>
<comment type="catalytic activity">
    <reaction evidence="6 7">
        <text>4 porphobilinogen + H2O = hydroxymethylbilane + 4 NH4(+)</text>
        <dbReference type="Rhea" id="RHEA:13185"/>
        <dbReference type="ChEBI" id="CHEBI:15377"/>
        <dbReference type="ChEBI" id="CHEBI:28938"/>
        <dbReference type="ChEBI" id="CHEBI:57845"/>
        <dbReference type="ChEBI" id="CHEBI:58126"/>
        <dbReference type="EC" id="2.5.1.61"/>
    </reaction>
</comment>
<protein>
    <recommendedName>
        <fullName evidence="7">Porphobilinogen deaminase</fullName>
        <shortName evidence="7">PBG</shortName>
        <ecNumber evidence="7">2.5.1.61</ecNumber>
    </recommendedName>
    <alternativeName>
        <fullName evidence="7">Hydroxymethylbilane synthase</fullName>
        <shortName evidence="7">HMBS</shortName>
    </alternativeName>
    <alternativeName>
        <fullName evidence="7">Pre-uroporphyrinogen synthase</fullName>
    </alternativeName>
</protein>
<dbReference type="Gene3D" id="3.40.190.10">
    <property type="entry name" value="Periplasmic binding protein-like II"/>
    <property type="match status" value="2"/>
</dbReference>
<organism evidence="10 11">
    <name type="scientific">Paradesertivirga mongoliensis</name>
    <dbReference type="NCBI Taxonomy" id="2100740"/>
    <lineage>
        <taxon>Bacteria</taxon>
        <taxon>Pseudomonadati</taxon>
        <taxon>Bacteroidota</taxon>
        <taxon>Sphingobacteriia</taxon>
        <taxon>Sphingobacteriales</taxon>
        <taxon>Sphingobacteriaceae</taxon>
        <taxon>Paradesertivirga</taxon>
    </lineage>
</organism>
<dbReference type="GO" id="GO:0004418">
    <property type="term" value="F:hydroxymethylbilane synthase activity"/>
    <property type="evidence" value="ECO:0007669"/>
    <property type="project" value="UniProtKB-EC"/>
</dbReference>
<proteinExistence type="inferred from homology"/>
<evidence type="ECO:0000256" key="2">
    <source>
        <dbReference type="ARBA" id="ARBA00004735"/>
    </source>
</evidence>
<sequence>MKKKFIIGTRGSDLALWQANYVKDKLSESGITAELKIIKTQGDSFLNLRLDKLEGKGFFTKELEEELLNGSIDIAVHSHKDLPTQNPSGLTIAAVSEREDPNELLLILKDCVDIKQKLSVKFAGMVGTSSNRRKAQLLSLRPDLEVEDLRGNVPTRIQKLRDEDYDAIMIAKAGVERLGIDLSEFYVEELDPMEFIPAPAQGVLAIQVREDDTKLIEKLQVLHNPTIAEEIAVERKVLNLFNGGCHLPLGCYCRKEDGKFQVWTSMADDADSFPDRVFLESETSEGLAEQIVHKFAKDRKMPAKVFITRGISEMSYFRRALEKHNIEIDGRSLIRTFPTINKLDPYILKHIDWIFFSSKNAIEYFFKLEPLISKKTKFGVLGRASEEALRKFGRVPDFNGEEEGIDTADIATEFAELVNGQSVLFPGAKDSLRTVQKALSPETKILDLPVYETIMEDNIEPIFADVLIFTSPSNVEAYFVDNLIEPGQKVICIGRSTGRKFDEMGMKYALPYSPDEIGLAEAVFGL</sequence>
<evidence type="ECO:0000256" key="5">
    <source>
        <dbReference type="ARBA" id="ARBA00023244"/>
    </source>
</evidence>
<comment type="similarity">
    <text evidence="3 7">Belongs to the HMBS family.</text>
</comment>
<dbReference type="Pfam" id="PF01379">
    <property type="entry name" value="Porphobil_deam"/>
    <property type="match status" value="1"/>
</dbReference>
<dbReference type="PANTHER" id="PTHR11557:SF0">
    <property type="entry name" value="PORPHOBILINOGEN DEAMINASE"/>
    <property type="match status" value="1"/>
</dbReference>
<dbReference type="HAMAP" id="MF_00260">
    <property type="entry name" value="Porphobil_deam"/>
    <property type="match status" value="1"/>
</dbReference>
<reference evidence="11" key="1">
    <citation type="journal article" date="2019" name="Int. J. Syst. Evol. Microbiol.">
        <title>The Global Catalogue of Microorganisms (GCM) 10K type strain sequencing project: providing services to taxonomists for standard genome sequencing and annotation.</title>
        <authorList>
            <consortium name="The Broad Institute Genomics Platform"/>
            <consortium name="The Broad Institute Genome Sequencing Center for Infectious Disease"/>
            <person name="Wu L."/>
            <person name="Ma J."/>
        </authorList>
    </citation>
    <scope>NUCLEOTIDE SEQUENCE [LARGE SCALE GENOMIC DNA]</scope>
    <source>
        <strain evidence="11">KCTC 42217</strain>
    </source>
</reference>
<comment type="caution">
    <text evidence="10">The sequence shown here is derived from an EMBL/GenBank/DDBJ whole genome shotgun (WGS) entry which is preliminary data.</text>
</comment>
<dbReference type="Gene3D" id="3.40.50.10090">
    <property type="match status" value="2"/>
</dbReference>
<feature type="domain" description="Porphobilinogen deaminase N-terminal" evidence="8">
    <location>
        <begin position="6"/>
        <end position="216"/>
    </location>
</feature>
<keyword evidence="5 7" id="KW-0627">Porphyrin biosynthesis</keyword>
<evidence type="ECO:0000313" key="10">
    <source>
        <dbReference type="EMBL" id="MFD2161078.1"/>
    </source>
</evidence>
<keyword evidence="11" id="KW-1185">Reference proteome</keyword>
<gene>
    <name evidence="7 10" type="primary">hemC</name>
    <name evidence="10" type="ORF">ACFSJU_01645</name>
</gene>
<evidence type="ECO:0000256" key="6">
    <source>
        <dbReference type="ARBA" id="ARBA00048169"/>
    </source>
</evidence>
<dbReference type="PANTHER" id="PTHR11557">
    <property type="entry name" value="PORPHOBILINOGEN DEAMINASE"/>
    <property type="match status" value="1"/>
</dbReference>
<comment type="subunit">
    <text evidence="7">Monomer.</text>
</comment>
<comment type="cofactor">
    <cofactor evidence="7">
        <name>dipyrromethane</name>
        <dbReference type="ChEBI" id="CHEBI:60342"/>
    </cofactor>
    <text evidence="7">Binds 1 dipyrromethane group covalently.</text>
</comment>
<dbReference type="InterPro" id="IPR003754">
    <property type="entry name" value="4pyrrol_synth_uPrphyn_synth"/>
</dbReference>
<dbReference type="CDD" id="cd06578">
    <property type="entry name" value="HemD"/>
    <property type="match status" value="1"/>
</dbReference>
<dbReference type="InterPro" id="IPR022417">
    <property type="entry name" value="Porphobilin_deaminase_N"/>
</dbReference>
<accession>A0ABW4ZGL3</accession>
<dbReference type="SUPFAM" id="SSF69618">
    <property type="entry name" value="HemD-like"/>
    <property type="match status" value="1"/>
</dbReference>
<dbReference type="InterPro" id="IPR000860">
    <property type="entry name" value="HemC"/>
</dbReference>
<evidence type="ECO:0000259" key="9">
    <source>
        <dbReference type="Pfam" id="PF02602"/>
    </source>
</evidence>
<evidence type="ECO:0000313" key="11">
    <source>
        <dbReference type="Proteomes" id="UP001597387"/>
    </source>
</evidence>
<dbReference type="SUPFAM" id="SSF54782">
    <property type="entry name" value="Porphobilinogen deaminase (hydroxymethylbilane synthase), C-terminal domain"/>
    <property type="match status" value="1"/>
</dbReference>
<feature type="domain" description="Tetrapyrrole biosynthesis uroporphyrinogen III synthase" evidence="9">
    <location>
        <begin position="347"/>
        <end position="511"/>
    </location>
</feature>
<dbReference type="EC" id="2.5.1.61" evidence="7"/>
<dbReference type="SUPFAM" id="SSF53850">
    <property type="entry name" value="Periplasmic binding protein-like II"/>
    <property type="match status" value="1"/>
</dbReference>
<comment type="miscellaneous">
    <text evidence="7">The porphobilinogen subunits are added to the dipyrromethane group.</text>
</comment>
<evidence type="ECO:0000256" key="3">
    <source>
        <dbReference type="ARBA" id="ARBA00005638"/>
    </source>
</evidence>
<dbReference type="EMBL" id="JBHUHZ010000001">
    <property type="protein sequence ID" value="MFD2161078.1"/>
    <property type="molecule type" value="Genomic_DNA"/>
</dbReference>
<dbReference type="NCBIfam" id="TIGR00212">
    <property type="entry name" value="hemC"/>
    <property type="match status" value="1"/>
</dbReference>
<dbReference type="InterPro" id="IPR036803">
    <property type="entry name" value="Porphobilinogen_deaminase_C_sf"/>
</dbReference>
<dbReference type="RefSeq" id="WP_255905495.1">
    <property type="nucleotide sequence ID" value="NZ_JAFMZO010000005.1"/>
</dbReference>
<dbReference type="InterPro" id="IPR036108">
    <property type="entry name" value="4pyrrol_syn_uPrphyn_synt_sf"/>
</dbReference>
<evidence type="ECO:0000256" key="7">
    <source>
        <dbReference type="HAMAP-Rule" id="MF_00260"/>
    </source>
</evidence>
<comment type="pathway">
    <text evidence="2">Porphyrin-containing compound metabolism; protoporphyrin-IX biosynthesis; coproporphyrinogen-III from 5-aminolevulinate: step 2/4.</text>
</comment>
<evidence type="ECO:0000256" key="1">
    <source>
        <dbReference type="ARBA" id="ARBA00002869"/>
    </source>
</evidence>
<dbReference type="Gene3D" id="3.30.160.40">
    <property type="entry name" value="Porphobilinogen deaminase, C-terminal domain"/>
    <property type="match status" value="1"/>
</dbReference>
<comment type="function">
    <text evidence="1 7">Tetrapolymerization of the monopyrrole PBG into the hydroxymethylbilane pre-uroporphyrinogen in several discrete steps.</text>
</comment>
<dbReference type="PRINTS" id="PR00151">
    <property type="entry name" value="PORPHBDMNASE"/>
</dbReference>
<feature type="modified residue" description="S-(dipyrrolylmethanemethyl)cysteine" evidence="7">
    <location>
        <position position="245"/>
    </location>
</feature>